<keyword evidence="9" id="KW-1185">Reference proteome</keyword>
<name>A0A166GYA3_9AGAM</name>
<dbReference type="SUPFAM" id="SSF144232">
    <property type="entry name" value="HIT/MYND zinc finger-like"/>
    <property type="match status" value="1"/>
</dbReference>
<keyword evidence="3" id="KW-0862">Zinc</keyword>
<dbReference type="OrthoDB" id="5231159at2759"/>
<protein>
    <recommendedName>
        <fullName evidence="7">MYND-type domain-containing protein</fullName>
    </recommendedName>
</protein>
<reference evidence="8 9" key="1">
    <citation type="journal article" date="2016" name="Mol. Biol. Evol.">
        <title>Comparative Genomics of Early-Diverging Mushroom-Forming Fungi Provides Insights into the Origins of Lignocellulose Decay Capabilities.</title>
        <authorList>
            <person name="Nagy L.G."/>
            <person name="Riley R."/>
            <person name="Tritt A."/>
            <person name="Adam C."/>
            <person name="Daum C."/>
            <person name="Floudas D."/>
            <person name="Sun H."/>
            <person name="Yadav J.S."/>
            <person name="Pangilinan J."/>
            <person name="Larsson K.H."/>
            <person name="Matsuura K."/>
            <person name="Barry K."/>
            <person name="Labutti K."/>
            <person name="Kuo R."/>
            <person name="Ohm R.A."/>
            <person name="Bhattacharya S.S."/>
            <person name="Shirouzu T."/>
            <person name="Yoshinaga Y."/>
            <person name="Martin F.M."/>
            <person name="Grigoriev I.V."/>
            <person name="Hibbett D.S."/>
        </authorList>
    </citation>
    <scope>NUCLEOTIDE SEQUENCE [LARGE SCALE GENOMIC DNA]</scope>
    <source>
        <strain evidence="8 9">HHB10207 ss-3</strain>
    </source>
</reference>
<dbReference type="PROSITE" id="PS50865">
    <property type="entry name" value="ZF_MYND_2"/>
    <property type="match status" value="1"/>
</dbReference>
<dbReference type="Gene3D" id="6.10.140.2220">
    <property type="match status" value="1"/>
</dbReference>
<feature type="domain" description="MYND-type" evidence="7">
    <location>
        <begin position="164"/>
        <end position="205"/>
    </location>
</feature>
<evidence type="ECO:0000259" key="7">
    <source>
        <dbReference type="PROSITE" id="PS50865"/>
    </source>
</evidence>
<dbReference type="Gene3D" id="1.25.40.10">
    <property type="entry name" value="Tetratricopeptide repeat domain"/>
    <property type="match status" value="1"/>
</dbReference>
<evidence type="ECO:0000256" key="1">
    <source>
        <dbReference type="ARBA" id="ARBA00022723"/>
    </source>
</evidence>
<dbReference type="STRING" id="1314776.A0A166GYA3"/>
<evidence type="ECO:0000256" key="6">
    <source>
        <dbReference type="SAM" id="MobiDB-lite"/>
    </source>
</evidence>
<keyword evidence="2 4" id="KW-0863">Zinc-finger</keyword>
<dbReference type="InterPro" id="IPR019734">
    <property type="entry name" value="TPR_rpt"/>
</dbReference>
<dbReference type="EMBL" id="KV428015">
    <property type="protein sequence ID" value="KZT42141.1"/>
    <property type="molecule type" value="Genomic_DNA"/>
</dbReference>
<keyword evidence="5" id="KW-0802">TPR repeat</keyword>
<dbReference type="SMART" id="SM00028">
    <property type="entry name" value="TPR"/>
    <property type="match status" value="2"/>
</dbReference>
<dbReference type="Proteomes" id="UP000076798">
    <property type="component" value="Unassembled WGS sequence"/>
</dbReference>
<dbReference type="InterPro" id="IPR011990">
    <property type="entry name" value="TPR-like_helical_dom_sf"/>
</dbReference>
<feature type="compositionally biased region" description="Basic and acidic residues" evidence="6">
    <location>
        <begin position="207"/>
        <end position="223"/>
    </location>
</feature>
<evidence type="ECO:0000313" key="8">
    <source>
        <dbReference type="EMBL" id="KZT42141.1"/>
    </source>
</evidence>
<dbReference type="GO" id="GO:0008270">
    <property type="term" value="F:zinc ion binding"/>
    <property type="evidence" value="ECO:0007669"/>
    <property type="project" value="UniProtKB-KW"/>
</dbReference>
<gene>
    <name evidence="8" type="ORF">SISSUDRAFT_1058755</name>
</gene>
<dbReference type="AlphaFoldDB" id="A0A166GYA3"/>
<evidence type="ECO:0000256" key="2">
    <source>
        <dbReference type="ARBA" id="ARBA00022771"/>
    </source>
</evidence>
<evidence type="ECO:0000313" key="9">
    <source>
        <dbReference type="Proteomes" id="UP000076798"/>
    </source>
</evidence>
<dbReference type="Pfam" id="PF13424">
    <property type="entry name" value="TPR_12"/>
    <property type="match status" value="1"/>
</dbReference>
<proteinExistence type="predicted"/>
<accession>A0A166GYA3</accession>
<dbReference type="Pfam" id="PF01753">
    <property type="entry name" value="zf-MYND"/>
    <property type="match status" value="1"/>
</dbReference>
<keyword evidence="1" id="KW-0479">Metal-binding</keyword>
<feature type="compositionally biased region" description="Acidic residues" evidence="6">
    <location>
        <begin position="224"/>
        <end position="239"/>
    </location>
</feature>
<feature type="repeat" description="TPR" evidence="5">
    <location>
        <begin position="81"/>
        <end position="114"/>
    </location>
</feature>
<evidence type="ECO:0000256" key="3">
    <source>
        <dbReference type="ARBA" id="ARBA00022833"/>
    </source>
</evidence>
<evidence type="ECO:0000256" key="4">
    <source>
        <dbReference type="PROSITE-ProRule" id="PRU00134"/>
    </source>
</evidence>
<evidence type="ECO:0000256" key="5">
    <source>
        <dbReference type="PROSITE-ProRule" id="PRU00339"/>
    </source>
</evidence>
<sequence>MAPQKSQKISYSAMHANVLDPATMSSLEISNLINANTNAVTVANRANQAAQRGDYQTAVTLHREALALKLKSFPETSIQASMSYNGIGEALLRLGDISGAEEAFLKALYVRDDKIHGGLGEGPRLDAAVMRENLAQVREAQGRFADAKELRLRGQSKGQICCANHKCPNQLFLLSGLKHCSVCSSVFYCSAACQKQDWRRHRGPCNGEKERRQAAETRAKEQKEENEDQITPETEENAT</sequence>
<dbReference type="InterPro" id="IPR002893">
    <property type="entry name" value="Znf_MYND"/>
</dbReference>
<feature type="region of interest" description="Disordered" evidence="6">
    <location>
        <begin position="202"/>
        <end position="239"/>
    </location>
</feature>
<organism evidence="8 9">
    <name type="scientific">Sistotremastrum suecicum HHB10207 ss-3</name>
    <dbReference type="NCBI Taxonomy" id="1314776"/>
    <lineage>
        <taxon>Eukaryota</taxon>
        <taxon>Fungi</taxon>
        <taxon>Dikarya</taxon>
        <taxon>Basidiomycota</taxon>
        <taxon>Agaricomycotina</taxon>
        <taxon>Agaricomycetes</taxon>
        <taxon>Sistotremastrales</taxon>
        <taxon>Sistotremastraceae</taxon>
        <taxon>Sistotremastrum</taxon>
    </lineage>
</organism>
<dbReference type="PROSITE" id="PS50005">
    <property type="entry name" value="TPR"/>
    <property type="match status" value="1"/>
</dbReference>
<dbReference type="SUPFAM" id="SSF48452">
    <property type="entry name" value="TPR-like"/>
    <property type="match status" value="1"/>
</dbReference>